<evidence type="ECO:0000256" key="2">
    <source>
        <dbReference type="ARBA" id="ARBA00022801"/>
    </source>
</evidence>
<dbReference type="EMBL" id="LKBA01000019">
    <property type="protein sequence ID" value="KPN62370.1"/>
    <property type="molecule type" value="Genomic_DNA"/>
</dbReference>
<name>A0A0P7I0L6_9RHOB</name>
<dbReference type="Gene3D" id="3.10.129.10">
    <property type="entry name" value="Hotdog Thioesterase"/>
    <property type="match status" value="1"/>
</dbReference>
<dbReference type="Proteomes" id="UP000050471">
    <property type="component" value="Unassembled WGS sequence"/>
</dbReference>
<comment type="caution">
    <text evidence="3">The sequence shown here is derived from an EMBL/GenBank/DDBJ whole genome shotgun (WGS) entry which is preliminary data.</text>
</comment>
<dbReference type="InterPro" id="IPR029069">
    <property type="entry name" value="HotDog_dom_sf"/>
</dbReference>
<accession>A0A0P7I0L6</accession>
<dbReference type="PANTHER" id="PTHR31793">
    <property type="entry name" value="4-HYDROXYBENZOYL-COA THIOESTERASE FAMILY MEMBER"/>
    <property type="match status" value="1"/>
</dbReference>
<protein>
    <submittedName>
        <fullName evidence="3">Uncharacterized protein</fullName>
    </submittedName>
</protein>
<evidence type="ECO:0000256" key="1">
    <source>
        <dbReference type="ARBA" id="ARBA00005953"/>
    </source>
</evidence>
<sequence length="167" mass="18835">MSQPTLQSDPFAHIPLVTPLNAAQMQSVGVPEGWHYGLADRVRFHELDALNHVNNVAYFRWFESIRIPFFAHYHVSTYSDGDPQVVLATNYARYFKPMHLGDNYVITARCKSFRNTSFVMEYGVFVEGSLMCGSESVIVTLEQDGVTKRALRPETVAGFLRDGAIQS</sequence>
<dbReference type="Pfam" id="PF13279">
    <property type="entry name" value="4HBT_2"/>
    <property type="match status" value="1"/>
</dbReference>
<evidence type="ECO:0000313" key="4">
    <source>
        <dbReference type="Proteomes" id="UP000050471"/>
    </source>
</evidence>
<gene>
    <name evidence="3" type="ORF">AKJ29_09025</name>
</gene>
<dbReference type="OrthoDB" id="9801517at2"/>
<comment type="similarity">
    <text evidence="1">Belongs to the 4-hydroxybenzoyl-CoA thioesterase family.</text>
</comment>
<evidence type="ECO:0000313" key="3">
    <source>
        <dbReference type="EMBL" id="KPN62370.1"/>
    </source>
</evidence>
<reference evidence="3 4" key="1">
    <citation type="submission" date="2015-09" db="EMBL/GenBank/DDBJ databases">
        <title>Draft genome sequence of Aliiroseovarius crassostreae CV919-312TSm, the causative agent of Roseovarius Oyster Disease (formerly Juvenile Oyster Disease).</title>
        <authorList>
            <person name="Kessner L."/>
            <person name="Spinard E."/>
            <person name="Nelson D."/>
        </authorList>
    </citation>
    <scope>NUCLEOTIDE SEQUENCE [LARGE SCALE GENOMIC DNA]</scope>
    <source>
        <strain evidence="3 4">CV919-312</strain>
    </source>
</reference>
<dbReference type="CDD" id="cd00586">
    <property type="entry name" value="4HBT"/>
    <property type="match status" value="1"/>
</dbReference>
<keyword evidence="4" id="KW-1185">Reference proteome</keyword>
<proteinExistence type="inferred from homology"/>
<organism evidence="3 4">
    <name type="scientific">Aliiroseovarius crassostreae</name>
    <dbReference type="NCBI Taxonomy" id="154981"/>
    <lineage>
        <taxon>Bacteria</taxon>
        <taxon>Pseudomonadati</taxon>
        <taxon>Pseudomonadota</taxon>
        <taxon>Alphaproteobacteria</taxon>
        <taxon>Rhodobacterales</taxon>
        <taxon>Paracoccaceae</taxon>
        <taxon>Aliiroseovarius</taxon>
    </lineage>
</organism>
<dbReference type="PANTHER" id="PTHR31793:SF27">
    <property type="entry name" value="NOVEL THIOESTERASE SUPERFAMILY DOMAIN AND SAPOSIN A-TYPE DOMAIN CONTAINING PROTEIN (0610012H03RIK)"/>
    <property type="match status" value="1"/>
</dbReference>
<dbReference type="RefSeq" id="WP_055192006.1">
    <property type="nucleotide sequence ID" value="NZ_FPBS01000014.1"/>
</dbReference>
<dbReference type="GO" id="GO:0047617">
    <property type="term" value="F:fatty acyl-CoA hydrolase activity"/>
    <property type="evidence" value="ECO:0007669"/>
    <property type="project" value="TreeGrafter"/>
</dbReference>
<dbReference type="STRING" id="154981.AKJ29_09025"/>
<dbReference type="AlphaFoldDB" id="A0A0P7I0L6"/>
<dbReference type="InterPro" id="IPR050563">
    <property type="entry name" value="4-hydroxybenzoyl-CoA_TE"/>
</dbReference>
<keyword evidence="2" id="KW-0378">Hydrolase</keyword>
<dbReference type="SUPFAM" id="SSF54637">
    <property type="entry name" value="Thioesterase/thiol ester dehydrase-isomerase"/>
    <property type="match status" value="1"/>
</dbReference>